<gene>
    <name evidence="1" type="ORF">QAD02_023753</name>
</gene>
<comment type="caution">
    <text evidence="1">The sequence shown here is derived from an EMBL/GenBank/DDBJ whole genome shotgun (WGS) entry which is preliminary data.</text>
</comment>
<accession>A0ACC2PYC5</accession>
<dbReference type="Proteomes" id="UP001239111">
    <property type="component" value="Chromosome 1"/>
</dbReference>
<feature type="non-terminal residue" evidence="1">
    <location>
        <position position="331"/>
    </location>
</feature>
<evidence type="ECO:0000313" key="1">
    <source>
        <dbReference type="EMBL" id="KAJ8687958.1"/>
    </source>
</evidence>
<name>A0ACC2PYC5_9HYME</name>
<evidence type="ECO:0000313" key="2">
    <source>
        <dbReference type="Proteomes" id="UP001239111"/>
    </source>
</evidence>
<organism evidence="1 2">
    <name type="scientific">Eretmocerus hayati</name>
    <dbReference type="NCBI Taxonomy" id="131215"/>
    <lineage>
        <taxon>Eukaryota</taxon>
        <taxon>Metazoa</taxon>
        <taxon>Ecdysozoa</taxon>
        <taxon>Arthropoda</taxon>
        <taxon>Hexapoda</taxon>
        <taxon>Insecta</taxon>
        <taxon>Pterygota</taxon>
        <taxon>Neoptera</taxon>
        <taxon>Endopterygota</taxon>
        <taxon>Hymenoptera</taxon>
        <taxon>Apocrita</taxon>
        <taxon>Proctotrupomorpha</taxon>
        <taxon>Chalcidoidea</taxon>
        <taxon>Aphelinidae</taxon>
        <taxon>Aphelininae</taxon>
        <taxon>Eretmocerus</taxon>
    </lineage>
</organism>
<feature type="non-terminal residue" evidence="1">
    <location>
        <position position="1"/>
    </location>
</feature>
<sequence>TIVLLCTCILGRVSSTPMVKLSSGYEMPAMGFGTWWLTPDETEEVVTNALNSGYKYIDTAFIYGNEKQVGKAIRNYIAKGGKRKDLFVLTKLPSFGNRPEDVEFYMKLSLKNLGLKYIDMYLIHEPLAVKRNHETPESNLPFLFDKDGHMEFDYNIDHLGVWKQMEKQVRAGRTKSIGISNFNSTQIMNIMNHAEIMPSNLQIETQLYNQQRKMRKFCAENNIVLTAYSSLGGSPDSNFAKTPNAMDMGEPLNNPVVRKIAENRNMTTAQILLRHLMQEGLVVIPKSRHPDRIKSNREILNLQLSEFELKQLDNLDLGEDGRIYDTWNIFG</sequence>
<proteinExistence type="predicted"/>
<keyword evidence="2" id="KW-1185">Reference proteome</keyword>
<reference evidence="1" key="1">
    <citation type="submission" date="2023-04" db="EMBL/GenBank/DDBJ databases">
        <title>A chromosome-level genome assembly of the parasitoid wasp Eretmocerus hayati.</title>
        <authorList>
            <person name="Zhong Y."/>
            <person name="Liu S."/>
            <person name="Liu Y."/>
        </authorList>
    </citation>
    <scope>NUCLEOTIDE SEQUENCE</scope>
    <source>
        <strain evidence="1">ZJU_SS_LIU_2023</strain>
    </source>
</reference>
<dbReference type="EMBL" id="CM056741">
    <property type="protein sequence ID" value="KAJ8687958.1"/>
    <property type="molecule type" value="Genomic_DNA"/>
</dbReference>
<protein>
    <submittedName>
        <fullName evidence="1">Uncharacterized protein</fullName>
    </submittedName>
</protein>